<accession>A0A7C4D1E6</accession>
<keyword evidence="1" id="KW-1133">Transmembrane helix</keyword>
<organism evidence="2">
    <name type="scientific">Ignisphaera aggregans</name>
    <dbReference type="NCBI Taxonomy" id="334771"/>
    <lineage>
        <taxon>Archaea</taxon>
        <taxon>Thermoproteota</taxon>
        <taxon>Thermoprotei</taxon>
        <taxon>Desulfurococcales</taxon>
        <taxon>Desulfurococcaceae</taxon>
        <taxon>Ignisphaera</taxon>
    </lineage>
</organism>
<dbReference type="EMBL" id="DTCA01000052">
    <property type="protein sequence ID" value="HGM07098.1"/>
    <property type="molecule type" value="Genomic_DNA"/>
</dbReference>
<gene>
    <name evidence="2" type="ORF">ENU31_01625</name>
</gene>
<name>A0A7C4D1E6_9CREN</name>
<keyword evidence="1" id="KW-0812">Transmembrane</keyword>
<comment type="caution">
    <text evidence="2">The sequence shown here is derived from an EMBL/GenBank/DDBJ whole genome shotgun (WGS) entry which is preliminary data.</text>
</comment>
<dbReference type="PANTHER" id="PTHR35610:SF3">
    <property type="entry name" value="PROTEASOME ASSEMBLY CHAPERONE FAMILY PROTEIN"/>
    <property type="match status" value="1"/>
</dbReference>
<evidence type="ECO:0000313" key="2">
    <source>
        <dbReference type="EMBL" id="HGM07098.1"/>
    </source>
</evidence>
<dbReference type="GO" id="GO:0000502">
    <property type="term" value="C:proteasome complex"/>
    <property type="evidence" value="ECO:0007669"/>
    <property type="project" value="UniProtKB-KW"/>
</dbReference>
<keyword evidence="2" id="KW-0647">Proteasome</keyword>
<dbReference type="InterPro" id="IPR019151">
    <property type="entry name" value="Proteasome_assmbl_chaperone_2"/>
</dbReference>
<dbReference type="InterPro" id="IPR038389">
    <property type="entry name" value="PSMG2_sf"/>
</dbReference>
<sequence>MKMRKSYKLKLLKNEFKGDKTYLVTGFQGFGAVGFLAPRYIVSKLTMDFIGYIEPPNIPDFTSIEDYGFSMPHEIFYRHLDNGCSVVVLLNRVNPERRYMFSFINEFLALLKKIQIAEVVLFGGLDARFREGEEEYRWLKTSSSKRELNAPYFIKGAYIVGPLASILISLQQNNIPAVAILPYTQPETIDHKAAAIAVKILSSIISTEIDVSELLSYAEKVEEIEKMIQELYDQQIKKKESVMHT</sequence>
<dbReference type="AlphaFoldDB" id="A0A7C4D1E6"/>
<protein>
    <submittedName>
        <fullName evidence="2">Proteasome assembly chaperone family protein</fullName>
    </submittedName>
</protein>
<keyword evidence="1" id="KW-0472">Membrane</keyword>
<reference evidence="2" key="1">
    <citation type="journal article" date="2020" name="mSystems">
        <title>Genome- and Community-Level Interaction Insights into Carbon Utilization and Element Cycling Functions of Hydrothermarchaeota in Hydrothermal Sediment.</title>
        <authorList>
            <person name="Zhou Z."/>
            <person name="Liu Y."/>
            <person name="Xu W."/>
            <person name="Pan J."/>
            <person name="Luo Z.H."/>
            <person name="Li M."/>
        </authorList>
    </citation>
    <scope>NUCLEOTIDE SEQUENCE [LARGE SCALE GENOMIC DNA]</scope>
    <source>
        <strain evidence="2">SpSt-658</strain>
    </source>
</reference>
<dbReference type="SUPFAM" id="SSF159659">
    <property type="entry name" value="Cgl1923-like"/>
    <property type="match status" value="1"/>
</dbReference>
<feature type="transmembrane region" description="Helical" evidence="1">
    <location>
        <begin position="21"/>
        <end position="41"/>
    </location>
</feature>
<dbReference type="Pfam" id="PF09754">
    <property type="entry name" value="PAC2"/>
    <property type="match status" value="1"/>
</dbReference>
<evidence type="ECO:0000256" key="1">
    <source>
        <dbReference type="SAM" id="Phobius"/>
    </source>
</evidence>
<proteinExistence type="predicted"/>
<dbReference type="Gene3D" id="3.40.50.10900">
    <property type="entry name" value="PAC-like subunit"/>
    <property type="match status" value="1"/>
</dbReference>
<dbReference type="PANTHER" id="PTHR35610">
    <property type="entry name" value="3-ISOPROPYLMALATE DEHYDRATASE-RELATED"/>
    <property type="match status" value="1"/>
</dbReference>